<reference evidence="4" key="1">
    <citation type="submission" date="2017-02" db="UniProtKB">
        <authorList>
            <consortium name="WormBaseParasite"/>
        </authorList>
    </citation>
    <scope>IDENTIFICATION</scope>
</reference>
<evidence type="ECO:0000256" key="1">
    <source>
        <dbReference type="SAM" id="MobiDB-lite"/>
    </source>
</evidence>
<dbReference type="SUPFAM" id="SSF101898">
    <property type="entry name" value="NHL repeat"/>
    <property type="match status" value="1"/>
</dbReference>
<accession>A0A0N4V709</accession>
<evidence type="ECO:0000313" key="2">
    <source>
        <dbReference type="EMBL" id="VDD90921.1"/>
    </source>
</evidence>
<dbReference type="WBParaSite" id="EVEC_0000606101-mRNA-1">
    <property type="protein sequence ID" value="EVEC_0000606101-mRNA-1"/>
    <property type="gene ID" value="EVEC_0000606101"/>
</dbReference>
<evidence type="ECO:0000313" key="4">
    <source>
        <dbReference type="WBParaSite" id="EVEC_0000606101-mRNA-1"/>
    </source>
</evidence>
<feature type="compositionally biased region" description="Basic and acidic residues" evidence="1">
    <location>
        <begin position="11"/>
        <end position="24"/>
    </location>
</feature>
<name>A0A0N4V709_ENTVE</name>
<feature type="region of interest" description="Disordered" evidence="1">
    <location>
        <begin position="1"/>
        <end position="29"/>
    </location>
</feature>
<dbReference type="AlphaFoldDB" id="A0A0N4V709"/>
<sequence length="414" mass="47963">MSTELNGTSLEDNKQTDENKKPGVEESMDDIQWIRVEDTPEEFDVNEYEKKLHADAEETMNLLSDLCHRTDVLVEQQREALCKLEKEKELRQKTVDEMVKVAELHNVVNMKGKELEKRVGSMKTTNLNNAYREDDGPRIDWNNIDSIRVGKDVLKEPTCAHVLPNSTVLIVDRQLGLFLFSMNSFLLKNLTDTNWKWYEAATCNANEIYVLLSLRSDDKSPWKRHILKFDHNLNYIAKIEGPKWIADETVTTERLCFAPNGCLYMSVDGHSFTALYELSTESKWTELVFKRKKAFIDVQVLTYIDPVNEVLVVERDSGYIYMFSIGRSNVYSRRTLSLVERPVALTVDERGQLFIADISQTKVRQLDTRLAFQPLRDIALLQHSPYTITAHRGFLAVTYREKNVVLIHKYEDVK</sequence>
<evidence type="ECO:0000313" key="3">
    <source>
        <dbReference type="Proteomes" id="UP000274131"/>
    </source>
</evidence>
<protein>
    <submittedName>
        <fullName evidence="4">Zinc finger, CCHC-type</fullName>
    </submittedName>
</protein>
<dbReference type="Proteomes" id="UP000274131">
    <property type="component" value="Unassembled WGS sequence"/>
</dbReference>
<keyword evidence="3" id="KW-1185">Reference proteome</keyword>
<feature type="compositionally biased region" description="Polar residues" evidence="1">
    <location>
        <begin position="1"/>
        <end position="10"/>
    </location>
</feature>
<dbReference type="EMBL" id="UXUI01008233">
    <property type="protein sequence ID" value="VDD90921.1"/>
    <property type="molecule type" value="Genomic_DNA"/>
</dbReference>
<dbReference type="OrthoDB" id="5798673at2759"/>
<proteinExistence type="predicted"/>
<reference evidence="2 3" key="2">
    <citation type="submission" date="2018-10" db="EMBL/GenBank/DDBJ databases">
        <authorList>
            <consortium name="Pathogen Informatics"/>
        </authorList>
    </citation>
    <scope>NUCLEOTIDE SEQUENCE [LARGE SCALE GENOMIC DNA]</scope>
</reference>
<gene>
    <name evidence="2" type="ORF">EVEC_LOCUS5672</name>
</gene>
<organism evidence="4">
    <name type="scientific">Enterobius vermicularis</name>
    <name type="common">Human pinworm</name>
    <dbReference type="NCBI Taxonomy" id="51028"/>
    <lineage>
        <taxon>Eukaryota</taxon>
        <taxon>Metazoa</taxon>
        <taxon>Ecdysozoa</taxon>
        <taxon>Nematoda</taxon>
        <taxon>Chromadorea</taxon>
        <taxon>Rhabditida</taxon>
        <taxon>Spirurina</taxon>
        <taxon>Oxyuridomorpha</taxon>
        <taxon>Oxyuroidea</taxon>
        <taxon>Oxyuridae</taxon>
        <taxon>Enterobius</taxon>
    </lineage>
</organism>